<keyword evidence="2" id="KW-0479">Metal-binding</keyword>
<comment type="cofactor">
    <cofactor evidence="1">
        <name>a divalent metal cation</name>
        <dbReference type="ChEBI" id="CHEBI:60240"/>
    </cofactor>
</comment>
<dbReference type="InterPro" id="IPR006612">
    <property type="entry name" value="THAP_Znf"/>
</dbReference>
<keyword evidence="4" id="KW-0862">Zinc</keyword>
<dbReference type="GO" id="GO:0003677">
    <property type="term" value="F:DNA binding"/>
    <property type="evidence" value="ECO:0007669"/>
    <property type="project" value="UniProtKB-UniRule"/>
</dbReference>
<dbReference type="GO" id="GO:0008270">
    <property type="term" value="F:zinc ion binding"/>
    <property type="evidence" value="ECO:0007669"/>
    <property type="project" value="UniProtKB-KW"/>
</dbReference>
<evidence type="ECO:0000256" key="6">
    <source>
        <dbReference type="PROSITE-ProRule" id="PRU00309"/>
    </source>
</evidence>
<reference evidence="9" key="2">
    <citation type="submission" date="2025-09" db="UniProtKB">
        <authorList>
            <consortium name="Ensembl"/>
        </authorList>
    </citation>
    <scope>IDENTIFICATION</scope>
</reference>
<name>A0A672T219_SINGR</name>
<evidence type="ECO:0000313" key="9">
    <source>
        <dbReference type="Ensembl" id="ENSSGRP00000108240.1"/>
    </source>
</evidence>
<evidence type="ECO:0000256" key="7">
    <source>
        <dbReference type="SAM" id="MobiDB-lite"/>
    </source>
</evidence>
<feature type="compositionally biased region" description="Basic and acidic residues" evidence="7">
    <location>
        <begin position="127"/>
        <end position="166"/>
    </location>
</feature>
<keyword evidence="10" id="KW-1185">Reference proteome</keyword>
<dbReference type="OMA" id="NEALMEH"/>
<feature type="region of interest" description="Disordered" evidence="7">
    <location>
        <begin position="116"/>
        <end position="166"/>
    </location>
</feature>
<proteinExistence type="predicted"/>
<evidence type="ECO:0000256" key="5">
    <source>
        <dbReference type="ARBA" id="ARBA00023125"/>
    </source>
</evidence>
<evidence type="ECO:0000256" key="2">
    <source>
        <dbReference type="ARBA" id="ARBA00022723"/>
    </source>
</evidence>
<evidence type="ECO:0000256" key="3">
    <source>
        <dbReference type="ARBA" id="ARBA00022771"/>
    </source>
</evidence>
<evidence type="ECO:0000256" key="4">
    <source>
        <dbReference type="ARBA" id="ARBA00022833"/>
    </source>
</evidence>
<evidence type="ECO:0000259" key="8">
    <source>
        <dbReference type="PROSITE" id="PS50950"/>
    </source>
</evidence>
<dbReference type="PANTHER" id="PTHR23080">
    <property type="entry name" value="THAP DOMAIN PROTEIN"/>
    <property type="match status" value="1"/>
</dbReference>
<dbReference type="SMART" id="SM00980">
    <property type="entry name" value="THAP"/>
    <property type="match status" value="1"/>
</dbReference>
<evidence type="ECO:0000313" key="10">
    <source>
        <dbReference type="Proteomes" id="UP000472262"/>
    </source>
</evidence>
<dbReference type="AlphaFoldDB" id="A0A672T219"/>
<organism evidence="9 10">
    <name type="scientific">Sinocyclocheilus grahami</name>
    <name type="common">Dianchi golden-line fish</name>
    <name type="synonym">Barbus grahami</name>
    <dbReference type="NCBI Taxonomy" id="75366"/>
    <lineage>
        <taxon>Eukaryota</taxon>
        <taxon>Metazoa</taxon>
        <taxon>Chordata</taxon>
        <taxon>Craniata</taxon>
        <taxon>Vertebrata</taxon>
        <taxon>Euteleostomi</taxon>
        <taxon>Actinopterygii</taxon>
        <taxon>Neopterygii</taxon>
        <taxon>Teleostei</taxon>
        <taxon>Ostariophysi</taxon>
        <taxon>Cypriniformes</taxon>
        <taxon>Cyprinidae</taxon>
        <taxon>Cyprininae</taxon>
        <taxon>Sinocyclocheilus</taxon>
    </lineage>
</organism>
<dbReference type="SUPFAM" id="SSF57716">
    <property type="entry name" value="Glucocorticoid receptor-like (DNA-binding domain)"/>
    <property type="match status" value="1"/>
</dbReference>
<evidence type="ECO:0000256" key="1">
    <source>
        <dbReference type="ARBA" id="ARBA00001968"/>
    </source>
</evidence>
<dbReference type="InterPro" id="IPR027806">
    <property type="entry name" value="HARBI1_dom"/>
</dbReference>
<dbReference type="Ensembl" id="ENSSGRT00000115000.1">
    <property type="protein sequence ID" value="ENSSGRP00000108240.1"/>
    <property type="gene ID" value="ENSSGRG00000053345.1"/>
</dbReference>
<protein>
    <recommendedName>
        <fullName evidence="8">THAP-type domain-containing protein</fullName>
    </recommendedName>
</protein>
<accession>A0A672T219</accession>
<dbReference type="Pfam" id="PF13613">
    <property type="entry name" value="HTH_Tnp_4"/>
    <property type="match status" value="1"/>
</dbReference>
<dbReference type="PANTHER" id="PTHR23080:SF144">
    <property type="entry name" value="SPINDLE AND KINETOCHORE ASSOCIATED COMPLEX SUBUNIT 3"/>
    <property type="match status" value="1"/>
</dbReference>
<dbReference type="Proteomes" id="UP000472262">
    <property type="component" value="Unassembled WGS sequence"/>
</dbReference>
<keyword evidence="5 6" id="KW-0238">DNA-binding</keyword>
<feature type="domain" description="THAP-type" evidence="8">
    <location>
        <begin position="1"/>
        <end position="99"/>
    </location>
</feature>
<dbReference type="PROSITE" id="PS50950">
    <property type="entry name" value="ZF_THAP"/>
    <property type="match status" value="1"/>
</dbReference>
<sequence>MVGNSCCIKNCNSKSHSRSGKKLNNRISFFHFPTCKQREGKHVEEVTRRRRMVWIAATRRKDISYSNTSKSMKVCSLHFQSGPAYEMFDTHPDWAPSLLLGHNEVKVSDQNRFAHHLRRHGRSGVRTGEKEQTRQDVEEREVRRQDMEEREQTRQDDDPVQNPHDHGVQECELCQSRHDEINRLLNENGQLNKILHCSSELCHLSGFIVPHHAISASGKKKVTPFQMVLLTFMLLGLDLPIQHITHLFSVHRDTVSAAFKETVSVLYSRLSPLVHWPDRAFGNRVAAIVDCFDIFIERPSNLQARAQTFSSYKHSHTLKYLISITPQGIISFISQGWGGRTSDKRITENCGFLDKLLPGDLVLADRGFDLKESVGLMCAEVKVPAFTKGQQQLEAKDVEETRCIAHLRIHVERIIGVVRNKYKILSSTIPISMNSSPKYENSLIYTPSCCSKPV</sequence>
<dbReference type="Pfam" id="PF13359">
    <property type="entry name" value="DDE_Tnp_4"/>
    <property type="match status" value="1"/>
</dbReference>
<reference evidence="9" key="1">
    <citation type="submission" date="2025-08" db="UniProtKB">
        <authorList>
            <consortium name="Ensembl"/>
        </authorList>
    </citation>
    <scope>IDENTIFICATION</scope>
</reference>
<keyword evidence="3 6" id="KW-0863">Zinc-finger</keyword>
<dbReference type="Pfam" id="PF05485">
    <property type="entry name" value="THAP"/>
    <property type="match status" value="1"/>
</dbReference>
<dbReference type="InParanoid" id="A0A672T219"/>
<dbReference type="InterPro" id="IPR027805">
    <property type="entry name" value="Transposase_HTH_dom"/>
</dbReference>